<proteinExistence type="predicted"/>
<keyword evidence="2" id="KW-1185">Reference proteome</keyword>
<dbReference type="Proteomes" id="UP000595437">
    <property type="component" value="Chromosome 2"/>
</dbReference>
<evidence type="ECO:0000313" key="1">
    <source>
        <dbReference type="EMBL" id="QQP57756.1"/>
    </source>
</evidence>
<reference evidence="2" key="1">
    <citation type="submission" date="2021-01" db="EMBL/GenBank/DDBJ databases">
        <title>Caligus Genome Assembly.</title>
        <authorList>
            <person name="Gallardo-Escarate C."/>
        </authorList>
    </citation>
    <scope>NUCLEOTIDE SEQUENCE [LARGE SCALE GENOMIC DNA]</scope>
</reference>
<protein>
    <submittedName>
        <fullName evidence="1">Uncharacterized protein</fullName>
    </submittedName>
</protein>
<gene>
    <name evidence="1" type="ORF">FKW44_002844</name>
</gene>
<organism evidence="1 2">
    <name type="scientific">Caligus rogercresseyi</name>
    <name type="common">Sea louse</name>
    <dbReference type="NCBI Taxonomy" id="217165"/>
    <lineage>
        <taxon>Eukaryota</taxon>
        <taxon>Metazoa</taxon>
        <taxon>Ecdysozoa</taxon>
        <taxon>Arthropoda</taxon>
        <taxon>Crustacea</taxon>
        <taxon>Multicrustacea</taxon>
        <taxon>Hexanauplia</taxon>
        <taxon>Copepoda</taxon>
        <taxon>Siphonostomatoida</taxon>
        <taxon>Caligidae</taxon>
        <taxon>Caligus</taxon>
    </lineage>
</organism>
<evidence type="ECO:0000313" key="2">
    <source>
        <dbReference type="Proteomes" id="UP000595437"/>
    </source>
</evidence>
<dbReference type="AlphaFoldDB" id="A0A7T8QWM8"/>
<feature type="non-terminal residue" evidence="1">
    <location>
        <position position="84"/>
    </location>
</feature>
<sequence length="84" mass="8999">LPSINTMAVRSAAMEAWKAFGNPLGLMLFEKKNGKETRSDAAGIADTLVCAARTAWNKSPQLRQARTWRAARDAAIALAEGVAL</sequence>
<dbReference type="EMBL" id="CP045891">
    <property type="protein sequence ID" value="QQP57756.1"/>
    <property type="molecule type" value="Genomic_DNA"/>
</dbReference>
<accession>A0A7T8QWM8</accession>
<name>A0A7T8QWM8_CALRO</name>